<dbReference type="RefSeq" id="WP_238233488.1">
    <property type="nucleotide sequence ID" value="NZ_BPQQ01000004.1"/>
</dbReference>
<reference evidence="2" key="1">
    <citation type="journal article" date="2021" name="Front. Microbiol.">
        <title>Comprehensive Comparative Genomics and Phenotyping of Methylobacterium Species.</title>
        <authorList>
            <person name="Alessa O."/>
            <person name="Ogura Y."/>
            <person name="Fujitani Y."/>
            <person name="Takami H."/>
            <person name="Hayashi T."/>
            <person name="Sahin N."/>
            <person name="Tani A."/>
        </authorList>
    </citation>
    <scope>NUCLEOTIDE SEQUENCE</scope>
    <source>
        <strain evidence="2">DSM 17168</strain>
    </source>
</reference>
<dbReference type="InterPro" id="IPR054189">
    <property type="entry name" value="DUF6894"/>
</dbReference>
<evidence type="ECO:0000259" key="1">
    <source>
        <dbReference type="Pfam" id="PF21834"/>
    </source>
</evidence>
<name>A0ABQ4S8U4_9HYPH</name>
<feature type="domain" description="DUF6894" evidence="1">
    <location>
        <begin position="3"/>
        <end position="71"/>
    </location>
</feature>
<reference evidence="2" key="2">
    <citation type="submission" date="2021-08" db="EMBL/GenBank/DDBJ databases">
        <authorList>
            <person name="Tani A."/>
            <person name="Ola A."/>
            <person name="Ogura Y."/>
            <person name="Katsura K."/>
            <person name="Hayashi T."/>
        </authorList>
    </citation>
    <scope>NUCLEOTIDE SEQUENCE</scope>
    <source>
        <strain evidence="2">DSM 17168</strain>
    </source>
</reference>
<protein>
    <recommendedName>
        <fullName evidence="1">DUF6894 domain-containing protein</fullName>
    </recommendedName>
</protein>
<evidence type="ECO:0000313" key="3">
    <source>
        <dbReference type="Proteomes" id="UP001055153"/>
    </source>
</evidence>
<dbReference type="Proteomes" id="UP001055153">
    <property type="component" value="Unassembled WGS sequence"/>
</dbReference>
<keyword evidence="3" id="KW-1185">Reference proteome</keyword>
<dbReference type="Pfam" id="PF21834">
    <property type="entry name" value="DUF6894"/>
    <property type="match status" value="1"/>
</dbReference>
<dbReference type="EMBL" id="BPQQ01000004">
    <property type="protein sequence ID" value="GJD98537.1"/>
    <property type="molecule type" value="Genomic_DNA"/>
</dbReference>
<accession>A0ABQ4S8U4</accession>
<comment type="caution">
    <text evidence="2">The sequence shown here is derived from an EMBL/GenBank/DDBJ whole genome shotgun (WGS) entry which is preliminary data.</text>
</comment>
<proteinExistence type="predicted"/>
<gene>
    <name evidence="2" type="ORF">GMJLKIPL_0448</name>
</gene>
<organism evidence="2 3">
    <name type="scientific">Methylobacterium isbiliense</name>
    <dbReference type="NCBI Taxonomy" id="315478"/>
    <lineage>
        <taxon>Bacteria</taxon>
        <taxon>Pseudomonadati</taxon>
        <taxon>Pseudomonadota</taxon>
        <taxon>Alphaproteobacteria</taxon>
        <taxon>Hyphomicrobiales</taxon>
        <taxon>Methylobacteriaceae</taxon>
        <taxon>Methylobacterium</taxon>
    </lineage>
</organism>
<evidence type="ECO:0000313" key="2">
    <source>
        <dbReference type="EMBL" id="GJD98537.1"/>
    </source>
</evidence>
<sequence>MPRFFFDVVDATRSMPDEAGLDCRDLGEAHHQACALIEEAMEGPETVRVDWHHWRVEVSDEARRLLFTVPFPQRID</sequence>